<evidence type="ECO:0000259" key="7">
    <source>
        <dbReference type="Pfam" id="PF00881"/>
    </source>
</evidence>
<keyword evidence="4" id="KW-0288">FMN</keyword>
<dbReference type="PANTHER" id="PTHR43673">
    <property type="entry name" value="NAD(P)H NITROREDUCTASE YDGI-RELATED"/>
    <property type="match status" value="1"/>
</dbReference>
<dbReference type="Pfam" id="PF00881">
    <property type="entry name" value="Nitroreductase"/>
    <property type="match status" value="1"/>
</dbReference>
<evidence type="ECO:0000313" key="8">
    <source>
        <dbReference type="EMBL" id="SMX36729.1"/>
    </source>
</evidence>
<proteinExistence type="inferred from homology"/>
<dbReference type="SUPFAM" id="SSF55469">
    <property type="entry name" value="FMN-dependent nitroreductase-like"/>
    <property type="match status" value="1"/>
</dbReference>
<protein>
    <submittedName>
        <fullName evidence="8">Major NAD(P)H-flavin oxidoreductase</fullName>
        <ecNumber evidence="8">1.6.99.-</ecNumber>
    </submittedName>
</protein>
<evidence type="ECO:0000256" key="1">
    <source>
        <dbReference type="ARBA" id="ARBA00001917"/>
    </source>
</evidence>
<dbReference type="PANTHER" id="PTHR43673:SF2">
    <property type="entry name" value="NITROREDUCTASE"/>
    <property type="match status" value="1"/>
</dbReference>
<keyword evidence="6 8" id="KW-0560">Oxidoreductase</keyword>
<evidence type="ECO:0000256" key="3">
    <source>
        <dbReference type="ARBA" id="ARBA00022630"/>
    </source>
</evidence>
<dbReference type="Proteomes" id="UP000203464">
    <property type="component" value="Unassembled WGS sequence"/>
</dbReference>
<dbReference type="Gene3D" id="3.40.109.10">
    <property type="entry name" value="NADH Oxidase"/>
    <property type="match status" value="1"/>
</dbReference>
<dbReference type="InterPro" id="IPR029479">
    <property type="entry name" value="Nitroreductase"/>
</dbReference>
<evidence type="ECO:0000313" key="9">
    <source>
        <dbReference type="Proteomes" id="UP000203464"/>
    </source>
</evidence>
<keyword evidence="9" id="KW-1185">Reference proteome</keyword>
<accession>A0A238K1F8</accession>
<dbReference type="AlphaFoldDB" id="A0A238K1F8"/>
<dbReference type="RefSeq" id="WP_093995557.1">
    <property type="nucleotide sequence ID" value="NZ_FXYD01000002.1"/>
</dbReference>
<gene>
    <name evidence="8" type="ORF">OCA8868_01072</name>
</gene>
<name>A0A238K1F8_9RHOB</name>
<evidence type="ECO:0000256" key="6">
    <source>
        <dbReference type="ARBA" id="ARBA00023002"/>
    </source>
</evidence>
<dbReference type="CDD" id="cd02149">
    <property type="entry name" value="NfsB-like"/>
    <property type="match status" value="1"/>
</dbReference>
<evidence type="ECO:0000256" key="4">
    <source>
        <dbReference type="ARBA" id="ARBA00022643"/>
    </source>
</evidence>
<evidence type="ECO:0000256" key="5">
    <source>
        <dbReference type="ARBA" id="ARBA00022857"/>
    </source>
</evidence>
<dbReference type="OrthoDB" id="9809288at2"/>
<dbReference type="EC" id="1.6.99.-" evidence="8"/>
<organism evidence="8 9">
    <name type="scientific">Octadecabacter ascidiaceicola</name>
    <dbReference type="NCBI Taxonomy" id="1655543"/>
    <lineage>
        <taxon>Bacteria</taxon>
        <taxon>Pseudomonadati</taxon>
        <taxon>Pseudomonadota</taxon>
        <taxon>Alphaproteobacteria</taxon>
        <taxon>Rhodobacterales</taxon>
        <taxon>Roseobacteraceae</taxon>
        <taxon>Octadecabacter</taxon>
    </lineage>
</organism>
<reference evidence="9" key="1">
    <citation type="submission" date="2017-05" db="EMBL/GenBank/DDBJ databases">
        <authorList>
            <person name="Rodrigo-Torres L."/>
            <person name="Arahal R. D."/>
            <person name="Lucena T."/>
        </authorList>
    </citation>
    <scope>NUCLEOTIDE SEQUENCE [LARGE SCALE GENOMIC DNA]</scope>
    <source>
        <strain evidence="9">CECT 8868</strain>
    </source>
</reference>
<comment type="cofactor">
    <cofactor evidence="1">
        <name>FMN</name>
        <dbReference type="ChEBI" id="CHEBI:58210"/>
    </cofactor>
</comment>
<dbReference type="EMBL" id="FXYD01000002">
    <property type="protein sequence ID" value="SMX36729.1"/>
    <property type="molecule type" value="Genomic_DNA"/>
</dbReference>
<dbReference type="InterPro" id="IPR033878">
    <property type="entry name" value="NfsB-like"/>
</dbReference>
<keyword evidence="3" id="KW-0285">Flavoprotein</keyword>
<feature type="domain" description="Nitroreductase" evidence="7">
    <location>
        <begin position="11"/>
        <end position="187"/>
    </location>
</feature>
<comment type="similarity">
    <text evidence="2">Belongs to the nitroreductase family.</text>
</comment>
<sequence>MTAKPLNDLLNWRYATKKMDPSKAVPQEKVDAIIEAIRMAPTSSGTQPFEMFVVSNPDVRSKIAEAAGGQAQITDGSHVLVFAAWDNYTAERIDEVVSLNVEARGDLPMLHAYYDNLKSNYLPRDAETNYAHAARQAYIALGIALVAAAEQEVDSTPMEGFDPDAVDAILGLKERGLRSVVLMPLGYRDPAGDWLLPMDKVRKSHDAIITEVN</sequence>
<evidence type="ECO:0000256" key="2">
    <source>
        <dbReference type="ARBA" id="ARBA00007118"/>
    </source>
</evidence>
<dbReference type="InterPro" id="IPR000415">
    <property type="entry name" value="Nitroreductase-like"/>
</dbReference>
<dbReference type="GO" id="GO:0016491">
    <property type="term" value="F:oxidoreductase activity"/>
    <property type="evidence" value="ECO:0007669"/>
    <property type="project" value="UniProtKB-KW"/>
</dbReference>
<keyword evidence="5" id="KW-0521">NADP</keyword>